<dbReference type="AlphaFoldDB" id="A0A0D2GCA2"/>
<feature type="region of interest" description="Disordered" evidence="1">
    <location>
        <begin position="26"/>
        <end position="55"/>
    </location>
</feature>
<evidence type="ECO:0000313" key="3">
    <source>
        <dbReference type="EMBL" id="KIW78303.1"/>
    </source>
</evidence>
<evidence type="ECO:0000256" key="1">
    <source>
        <dbReference type="SAM" id="MobiDB-lite"/>
    </source>
</evidence>
<dbReference type="HOGENOM" id="CLU_123479_0_0_1"/>
<evidence type="ECO:0000313" key="4">
    <source>
        <dbReference type="Proteomes" id="UP000053029"/>
    </source>
</evidence>
<keyword evidence="2" id="KW-0732">Signal</keyword>
<evidence type="ECO:0000256" key="2">
    <source>
        <dbReference type="SAM" id="SignalP"/>
    </source>
</evidence>
<dbReference type="RefSeq" id="XP_013282111.1">
    <property type="nucleotide sequence ID" value="XM_013426657.1"/>
</dbReference>
<sequence length="168" mass="17510">MQMLLRILSCTFLLFIVHTTASPLWWDDRPEPPSSTTGDFSYPIRPRDPANTSVNPEAVTGTTCIDPTVNLNTHDTNVAILSICGGIAGSIQFCGGDPSTTVGASGTSKFTLTAVNAAEGATINVSKGRWEGCVRAARAVCPTGTFSSTCVGGTSDGDGFTFVLSKNN</sequence>
<dbReference type="EMBL" id="KN846973">
    <property type="protein sequence ID" value="KIW78303.1"/>
    <property type="molecule type" value="Genomic_DNA"/>
</dbReference>
<dbReference type="VEuPathDB" id="FungiDB:Z517_08138"/>
<accession>A0A0D2GCA2</accession>
<dbReference type="Proteomes" id="UP000053029">
    <property type="component" value="Unassembled WGS sequence"/>
</dbReference>
<proteinExistence type="predicted"/>
<gene>
    <name evidence="3" type="ORF">Z517_08138</name>
</gene>
<feature type="chain" id="PRO_5002242512" evidence="2">
    <location>
        <begin position="22"/>
        <end position="168"/>
    </location>
</feature>
<protein>
    <submittedName>
        <fullName evidence="3">Uncharacterized protein</fullName>
    </submittedName>
</protein>
<organism evidence="3 4">
    <name type="scientific">Fonsecaea pedrosoi CBS 271.37</name>
    <dbReference type="NCBI Taxonomy" id="1442368"/>
    <lineage>
        <taxon>Eukaryota</taxon>
        <taxon>Fungi</taxon>
        <taxon>Dikarya</taxon>
        <taxon>Ascomycota</taxon>
        <taxon>Pezizomycotina</taxon>
        <taxon>Eurotiomycetes</taxon>
        <taxon>Chaetothyriomycetidae</taxon>
        <taxon>Chaetothyriales</taxon>
        <taxon>Herpotrichiellaceae</taxon>
        <taxon>Fonsecaea</taxon>
    </lineage>
</organism>
<reference evidence="3 4" key="1">
    <citation type="submission" date="2015-01" db="EMBL/GenBank/DDBJ databases">
        <title>The Genome Sequence of Fonsecaea pedrosoi CBS 271.37.</title>
        <authorList>
            <consortium name="The Broad Institute Genomics Platform"/>
            <person name="Cuomo C."/>
            <person name="de Hoog S."/>
            <person name="Gorbushina A."/>
            <person name="Stielow B."/>
            <person name="Teixiera M."/>
            <person name="Abouelleil A."/>
            <person name="Chapman S.B."/>
            <person name="Priest M."/>
            <person name="Young S.K."/>
            <person name="Wortman J."/>
            <person name="Nusbaum C."/>
            <person name="Birren B."/>
        </authorList>
    </citation>
    <scope>NUCLEOTIDE SEQUENCE [LARGE SCALE GENOMIC DNA]</scope>
    <source>
        <strain evidence="3 4">CBS 271.37</strain>
    </source>
</reference>
<dbReference type="GeneID" id="25307628"/>
<dbReference type="OrthoDB" id="2097653at2759"/>
<feature type="signal peptide" evidence="2">
    <location>
        <begin position="1"/>
        <end position="21"/>
    </location>
</feature>
<keyword evidence="4" id="KW-1185">Reference proteome</keyword>
<name>A0A0D2GCA2_9EURO</name>